<feature type="transmembrane region" description="Helical" evidence="10">
    <location>
        <begin position="474"/>
        <end position="494"/>
    </location>
</feature>
<dbReference type="PROSITE" id="PS50846">
    <property type="entry name" value="HMA_2"/>
    <property type="match status" value="1"/>
</dbReference>
<name>A0A1B1TFT3_9ARCH</name>
<evidence type="ECO:0000256" key="6">
    <source>
        <dbReference type="ARBA" id="ARBA00022840"/>
    </source>
</evidence>
<dbReference type="NCBIfam" id="TIGR01494">
    <property type="entry name" value="ATPase_P-type"/>
    <property type="match status" value="1"/>
</dbReference>
<dbReference type="InterPro" id="IPR001757">
    <property type="entry name" value="P_typ_ATPase"/>
</dbReference>
<feature type="domain" description="HMA" evidence="11">
    <location>
        <begin position="72"/>
        <end position="138"/>
    </location>
</feature>
<dbReference type="SUPFAM" id="SSF81653">
    <property type="entry name" value="Calcium ATPase, transduction domain A"/>
    <property type="match status" value="1"/>
</dbReference>
<comment type="subcellular location">
    <subcellularLocation>
        <location evidence="1">Membrane</location>
        <topology evidence="1">Multi-pass membrane protein</topology>
    </subcellularLocation>
</comment>
<dbReference type="InterPro" id="IPR036412">
    <property type="entry name" value="HAD-like_sf"/>
</dbReference>
<feature type="transmembrane region" description="Helical" evidence="10">
    <location>
        <begin position="500"/>
        <end position="518"/>
    </location>
</feature>
<dbReference type="GO" id="GO:0016020">
    <property type="term" value="C:membrane"/>
    <property type="evidence" value="ECO:0007669"/>
    <property type="project" value="UniProtKB-SubCell"/>
</dbReference>
<dbReference type="SUPFAM" id="SSF56784">
    <property type="entry name" value="HAD-like"/>
    <property type="match status" value="1"/>
</dbReference>
<comment type="similarity">
    <text evidence="2">Belongs to the cation transport ATPase (P-type) (TC 3.A.3) family. Type IB subfamily.</text>
</comment>
<dbReference type="InterPro" id="IPR036163">
    <property type="entry name" value="HMA_dom_sf"/>
</dbReference>
<dbReference type="Gene3D" id="3.40.1110.10">
    <property type="entry name" value="Calcium-transporting ATPase, cytoplasmic domain N"/>
    <property type="match status" value="1"/>
</dbReference>
<reference evidence="12" key="2">
    <citation type="journal article" date="2015" name="ISME J.">
        <title>A new class of marine Euryarchaeota group II from the Mediterranean deep chlorophyll maximum.</title>
        <authorList>
            <person name="Martin-Cuadrado A.B."/>
            <person name="Garcia-Heredia I."/>
            <person name="Molto A.G."/>
            <person name="Lopez-Ubeda R."/>
            <person name="Kimes N."/>
            <person name="Lopez-Garcia P."/>
            <person name="Moreira D."/>
            <person name="Rodriguez-Valera F."/>
        </authorList>
    </citation>
    <scope>NUCLEOTIDE SEQUENCE</scope>
</reference>
<dbReference type="Gene3D" id="2.70.150.10">
    <property type="entry name" value="Calcium-transporting ATPase, cytoplasmic transduction domain A"/>
    <property type="match status" value="1"/>
</dbReference>
<dbReference type="CDD" id="cd00371">
    <property type="entry name" value="HMA"/>
    <property type="match status" value="1"/>
</dbReference>
<dbReference type="GO" id="GO:0005524">
    <property type="term" value="F:ATP binding"/>
    <property type="evidence" value="ECO:0007669"/>
    <property type="project" value="UniProtKB-KW"/>
</dbReference>
<dbReference type="NCBIfam" id="TIGR01525">
    <property type="entry name" value="ATPase-IB_hvy"/>
    <property type="match status" value="1"/>
</dbReference>
<dbReference type="SUPFAM" id="SSF81665">
    <property type="entry name" value="Calcium ATPase, transmembrane domain M"/>
    <property type="match status" value="1"/>
</dbReference>
<keyword evidence="7" id="KW-1278">Translocase</keyword>
<dbReference type="GO" id="GO:0046872">
    <property type="term" value="F:metal ion binding"/>
    <property type="evidence" value="ECO:0007669"/>
    <property type="project" value="UniProtKB-KW"/>
</dbReference>
<proteinExistence type="inferred from homology"/>
<evidence type="ECO:0000256" key="5">
    <source>
        <dbReference type="ARBA" id="ARBA00022741"/>
    </source>
</evidence>
<reference evidence="12" key="1">
    <citation type="submission" date="2014-11" db="EMBL/GenBank/DDBJ databases">
        <authorList>
            <person name="Zhu J."/>
            <person name="Qi W."/>
            <person name="Song R."/>
        </authorList>
    </citation>
    <scope>NUCLEOTIDE SEQUENCE</scope>
</reference>
<feature type="transmembrane region" description="Helical" evidence="10">
    <location>
        <begin position="805"/>
        <end position="826"/>
    </location>
</feature>
<evidence type="ECO:0000256" key="2">
    <source>
        <dbReference type="ARBA" id="ARBA00006024"/>
    </source>
</evidence>
<dbReference type="SFLD" id="SFLDS00003">
    <property type="entry name" value="Haloacid_Dehalogenase"/>
    <property type="match status" value="1"/>
</dbReference>
<dbReference type="SUPFAM" id="SSF81660">
    <property type="entry name" value="Metal cation-transporting ATPase, ATP-binding domain N"/>
    <property type="match status" value="1"/>
</dbReference>
<feature type="transmembrane region" description="Helical" evidence="10">
    <location>
        <begin position="228"/>
        <end position="247"/>
    </location>
</feature>
<dbReference type="InterPro" id="IPR008250">
    <property type="entry name" value="ATPase_P-typ_transduc_dom_A_sf"/>
</dbReference>
<dbReference type="Pfam" id="PF00702">
    <property type="entry name" value="Hydrolase"/>
    <property type="match status" value="1"/>
</dbReference>
<evidence type="ECO:0000256" key="10">
    <source>
        <dbReference type="SAM" id="Phobius"/>
    </source>
</evidence>
<keyword evidence="5" id="KW-0547">Nucleotide-binding</keyword>
<dbReference type="EMBL" id="KP211924">
    <property type="protein sequence ID" value="ANV81141.1"/>
    <property type="molecule type" value="Genomic_DNA"/>
</dbReference>
<sequence>MEKEDEDFLILDDDEYKSTELPDSSKKTIFNIRNDIVNQFSKIKKITHSNKENIPTTLDLEDSSSLALDGVYEFDWDIRGMDCPDCAMKASKAIRRLSGIEDCSVSATEGRVNISLDVARGKTSKVSSLLDKLGHSADVDWFSVAGQKISDIEHRTGLSRNKLISSISNIIGILSVRVKSERLELQLLETFDTKIILNRKKKLDILFGKNYFLVKNHNSYLDKEHLQLIGAILTIPFLLLIVLLNQIPAVPNLIIIIISLIGISFSSYYMFQEAIASIQNKILGFQVLTSLAVIGAFFLGEYPEALMVSGLVGLSSHLENRALIKAREAMQGGFDRIPKYARINTNTSQNQFNMINISNNISLSVNQSHDDGLMPIEAVNIGDNVEIRSGEIIPIDGIIIEGNGEIDKTPLTGEPMPVNVKKGEFVEAGLVLKRGPILVKCQSVGNETRLSGLMELVRKYRDMPTKRHTVIEKFTSIWVPFVLIIAPVIGVITGNLFNTLILWVVSCPCSLLLASPVPHATALSVASKSGLVARGGDVLEIAAEIDLALFDKTGTLTTGQSTLKEIYTIRSFNDDEAISLASGLENKSNHPYAISILKELKDRNLIASEVSEIKDGVAGIMGQYDSKSVTIGRLDWLEDSGIEIPKSIKNTVEKMREKGYGISILAVGKKAVAAFSFSHDQVREGVKELIRDLQDRNIEIEILSGDEQKSVESFAEKLGLNAEICRGGIDPEGKATLVSEKIRRNSTLMAGDGFNDAGALAVANLGIAIGSGEQVNLDAADVLIPGKNPHSIIKLIDLAKRTKKIVLLNITISVLITAILVSTVLLGYQINLAAGIALHEASVFLVILNGMWISGNDMSRFSTLISLFKDLRNDILESFTVLFQSFFSEPPSTSNLSEAS</sequence>
<evidence type="ECO:0000256" key="9">
    <source>
        <dbReference type="ARBA" id="ARBA00023136"/>
    </source>
</evidence>
<evidence type="ECO:0000256" key="1">
    <source>
        <dbReference type="ARBA" id="ARBA00004141"/>
    </source>
</evidence>
<dbReference type="InterPro" id="IPR051014">
    <property type="entry name" value="Cation_Transport_ATPase_IB"/>
</dbReference>
<dbReference type="SFLD" id="SFLDF00027">
    <property type="entry name" value="p-type_atpase"/>
    <property type="match status" value="1"/>
</dbReference>
<dbReference type="InterPro" id="IPR027256">
    <property type="entry name" value="P-typ_ATPase_IB"/>
</dbReference>
<dbReference type="PANTHER" id="PTHR48085">
    <property type="entry name" value="CADMIUM/ZINC-TRANSPORTING ATPASE HMA2-RELATED"/>
    <property type="match status" value="1"/>
</dbReference>
<keyword evidence="9 10" id="KW-0472">Membrane</keyword>
<evidence type="ECO:0000259" key="11">
    <source>
        <dbReference type="PROSITE" id="PS50846"/>
    </source>
</evidence>
<dbReference type="InterPro" id="IPR018303">
    <property type="entry name" value="ATPase_P-typ_P_site"/>
</dbReference>
<protein>
    <submittedName>
        <fullName evidence="12">Cadmium transporting P-type ATPase (ZntA)</fullName>
    </submittedName>
</protein>
<dbReference type="SFLD" id="SFLDG00002">
    <property type="entry name" value="C1.7:_P-type_atpase_like"/>
    <property type="match status" value="1"/>
</dbReference>
<dbReference type="GO" id="GO:0019829">
    <property type="term" value="F:ATPase-coupled monoatomic cation transmembrane transporter activity"/>
    <property type="evidence" value="ECO:0007669"/>
    <property type="project" value="InterPro"/>
</dbReference>
<dbReference type="InterPro" id="IPR006121">
    <property type="entry name" value="HMA_dom"/>
</dbReference>
<evidence type="ECO:0000256" key="3">
    <source>
        <dbReference type="ARBA" id="ARBA00022692"/>
    </source>
</evidence>
<dbReference type="GO" id="GO:0016887">
    <property type="term" value="F:ATP hydrolysis activity"/>
    <property type="evidence" value="ECO:0007669"/>
    <property type="project" value="InterPro"/>
</dbReference>
<dbReference type="SUPFAM" id="SSF55008">
    <property type="entry name" value="HMA, heavy metal-associated domain"/>
    <property type="match status" value="1"/>
</dbReference>
<dbReference type="InterPro" id="IPR023214">
    <property type="entry name" value="HAD_sf"/>
</dbReference>
<keyword evidence="3 10" id="KW-0812">Transmembrane</keyword>
<keyword evidence="4" id="KW-0479">Metal-binding</keyword>
<dbReference type="InterPro" id="IPR023298">
    <property type="entry name" value="ATPase_P-typ_TM_dom_sf"/>
</dbReference>
<dbReference type="Pfam" id="PF00122">
    <property type="entry name" value="E1-E2_ATPase"/>
    <property type="match status" value="1"/>
</dbReference>
<evidence type="ECO:0000256" key="8">
    <source>
        <dbReference type="ARBA" id="ARBA00022989"/>
    </source>
</evidence>
<dbReference type="InterPro" id="IPR059000">
    <property type="entry name" value="ATPase_P-type_domA"/>
</dbReference>
<dbReference type="Pfam" id="PF00403">
    <property type="entry name" value="HMA"/>
    <property type="match status" value="1"/>
</dbReference>
<dbReference type="PROSITE" id="PS00154">
    <property type="entry name" value="ATPASE_E1_E2"/>
    <property type="match status" value="1"/>
</dbReference>
<organism evidence="12">
    <name type="scientific">uncultured Poseidoniia archaeon</name>
    <dbReference type="NCBI Taxonomy" id="1697135"/>
    <lineage>
        <taxon>Archaea</taxon>
        <taxon>Methanobacteriati</taxon>
        <taxon>Thermoplasmatota</taxon>
        <taxon>Candidatus Poseidoniia</taxon>
        <taxon>environmental samples</taxon>
    </lineage>
</organism>
<evidence type="ECO:0000256" key="4">
    <source>
        <dbReference type="ARBA" id="ARBA00022723"/>
    </source>
</evidence>
<dbReference type="Gene3D" id="3.40.50.1000">
    <property type="entry name" value="HAD superfamily/HAD-like"/>
    <property type="match status" value="1"/>
</dbReference>
<evidence type="ECO:0000313" key="12">
    <source>
        <dbReference type="EMBL" id="ANV81141.1"/>
    </source>
</evidence>
<feature type="transmembrane region" description="Helical" evidence="10">
    <location>
        <begin position="832"/>
        <end position="853"/>
    </location>
</feature>
<keyword evidence="6" id="KW-0067">ATP-binding</keyword>
<dbReference type="InterPro" id="IPR044492">
    <property type="entry name" value="P_typ_ATPase_HD_dom"/>
</dbReference>
<dbReference type="AlphaFoldDB" id="A0A1B1TFT3"/>
<evidence type="ECO:0000256" key="7">
    <source>
        <dbReference type="ARBA" id="ARBA00022967"/>
    </source>
</evidence>
<feature type="transmembrane region" description="Helical" evidence="10">
    <location>
        <begin position="253"/>
        <end position="271"/>
    </location>
</feature>
<feature type="transmembrane region" description="Helical" evidence="10">
    <location>
        <begin position="283"/>
        <end position="300"/>
    </location>
</feature>
<keyword evidence="8 10" id="KW-1133">Transmembrane helix</keyword>
<dbReference type="Gene3D" id="3.30.70.100">
    <property type="match status" value="1"/>
</dbReference>
<accession>A0A1B1TFT3</accession>
<dbReference type="PRINTS" id="PR00119">
    <property type="entry name" value="CATATPASE"/>
</dbReference>
<dbReference type="PANTHER" id="PTHR48085:SF5">
    <property type="entry name" value="CADMIUM_ZINC-TRANSPORTING ATPASE HMA4-RELATED"/>
    <property type="match status" value="1"/>
</dbReference>
<dbReference type="InterPro" id="IPR023299">
    <property type="entry name" value="ATPase_P-typ_cyto_dom_N"/>
</dbReference>